<feature type="region of interest" description="Disordered" evidence="1">
    <location>
        <begin position="81"/>
        <end position="100"/>
    </location>
</feature>
<dbReference type="AlphaFoldDB" id="A0AAD7KA60"/>
<dbReference type="InterPro" id="IPR052981">
    <property type="entry name" value="Ingression_C2_domain"/>
</dbReference>
<dbReference type="InterPro" id="IPR037791">
    <property type="entry name" value="C2_fungal_Inn1"/>
</dbReference>
<accession>A0AAD7KA60</accession>
<feature type="compositionally biased region" description="Pro residues" evidence="1">
    <location>
        <begin position="394"/>
        <end position="404"/>
    </location>
</feature>
<feature type="compositionally biased region" description="Low complexity" evidence="1">
    <location>
        <begin position="405"/>
        <end position="425"/>
    </location>
</feature>
<dbReference type="InterPro" id="IPR000008">
    <property type="entry name" value="C2_dom"/>
</dbReference>
<comment type="caution">
    <text evidence="3">The sequence shown here is derived from an EMBL/GenBank/DDBJ whole genome shotgun (WGS) entry which is preliminary data.</text>
</comment>
<feature type="compositionally biased region" description="Low complexity" evidence="1">
    <location>
        <begin position="588"/>
        <end position="599"/>
    </location>
</feature>
<dbReference type="CDD" id="cd08681">
    <property type="entry name" value="C2_fungal_Inn1p-like"/>
    <property type="match status" value="1"/>
</dbReference>
<evidence type="ECO:0000313" key="4">
    <source>
        <dbReference type="Proteomes" id="UP001215598"/>
    </source>
</evidence>
<dbReference type="PANTHER" id="PTHR47052:SF3">
    <property type="entry name" value="INGRESSION PROTEIN 1"/>
    <property type="match status" value="1"/>
</dbReference>
<protein>
    <recommendedName>
        <fullName evidence="2">C2 domain-containing protein</fullName>
    </recommendedName>
</protein>
<feature type="compositionally biased region" description="Polar residues" evidence="1">
    <location>
        <begin position="469"/>
        <end position="480"/>
    </location>
</feature>
<feature type="compositionally biased region" description="Pro residues" evidence="1">
    <location>
        <begin position="544"/>
        <end position="553"/>
    </location>
</feature>
<feature type="compositionally biased region" description="Low complexity" evidence="1">
    <location>
        <begin position="481"/>
        <end position="496"/>
    </location>
</feature>
<feature type="compositionally biased region" description="Low complexity" evidence="1">
    <location>
        <begin position="366"/>
        <end position="381"/>
    </location>
</feature>
<feature type="compositionally biased region" description="Low complexity" evidence="1">
    <location>
        <begin position="433"/>
        <end position="444"/>
    </location>
</feature>
<dbReference type="EMBL" id="JARKIB010000004">
    <property type="protein sequence ID" value="KAJ7781431.1"/>
    <property type="molecule type" value="Genomic_DNA"/>
</dbReference>
<dbReference type="Pfam" id="PF00168">
    <property type="entry name" value="C2"/>
    <property type="match status" value="2"/>
</dbReference>
<feature type="compositionally biased region" description="Low complexity" evidence="1">
    <location>
        <begin position="517"/>
        <end position="535"/>
    </location>
</feature>
<dbReference type="PANTHER" id="PTHR47052">
    <property type="entry name" value="CONSERVED SERINE PROLINE-RICH PROTEIN (AFU_ORTHOLOGUE AFUA_2G01790)"/>
    <property type="match status" value="1"/>
</dbReference>
<name>A0AAD7KA60_9AGAR</name>
<evidence type="ECO:0000259" key="2">
    <source>
        <dbReference type="PROSITE" id="PS50004"/>
    </source>
</evidence>
<dbReference type="InterPro" id="IPR035892">
    <property type="entry name" value="C2_domain_sf"/>
</dbReference>
<feature type="region of interest" description="Disordered" evidence="1">
    <location>
        <begin position="163"/>
        <end position="225"/>
    </location>
</feature>
<dbReference type="SUPFAM" id="SSF49562">
    <property type="entry name" value="C2 domain (Calcium/lipid-binding domain, CaLB)"/>
    <property type="match status" value="1"/>
</dbReference>
<dbReference type="Proteomes" id="UP001215598">
    <property type="component" value="Unassembled WGS sequence"/>
</dbReference>
<feature type="compositionally biased region" description="Pro residues" evidence="1">
    <location>
        <begin position="600"/>
        <end position="638"/>
    </location>
</feature>
<keyword evidence="4" id="KW-1185">Reference proteome</keyword>
<reference evidence="3" key="1">
    <citation type="submission" date="2023-03" db="EMBL/GenBank/DDBJ databases">
        <title>Massive genome expansion in bonnet fungi (Mycena s.s.) driven by repeated elements and novel gene families across ecological guilds.</title>
        <authorList>
            <consortium name="Lawrence Berkeley National Laboratory"/>
            <person name="Harder C.B."/>
            <person name="Miyauchi S."/>
            <person name="Viragh M."/>
            <person name="Kuo A."/>
            <person name="Thoen E."/>
            <person name="Andreopoulos B."/>
            <person name="Lu D."/>
            <person name="Skrede I."/>
            <person name="Drula E."/>
            <person name="Henrissat B."/>
            <person name="Morin E."/>
            <person name="Kohler A."/>
            <person name="Barry K."/>
            <person name="LaButti K."/>
            <person name="Morin E."/>
            <person name="Salamov A."/>
            <person name="Lipzen A."/>
            <person name="Mereny Z."/>
            <person name="Hegedus B."/>
            <person name="Baldrian P."/>
            <person name="Stursova M."/>
            <person name="Weitz H."/>
            <person name="Taylor A."/>
            <person name="Grigoriev I.V."/>
            <person name="Nagy L.G."/>
            <person name="Martin F."/>
            <person name="Kauserud H."/>
        </authorList>
    </citation>
    <scope>NUCLEOTIDE SEQUENCE</scope>
    <source>
        <strain evidence="3">CBHHK182m</strain>
    </source>
</reference>
<proteinExistence type="predicted"/>
<evidence type="ECO:0000313" key="3">
    <source>
        <dbReference type="EMBL" id="KAJ7781431.1"/>
    </source>
</evidence>
<dbReference type="Gene3D" id="2.60.40.150">
    <property type="entry name" value="C2 domain"/>
    <property type="match status" value="1"/>
</dbReference>
<organism evidence="3 4">
    <name type="scientific">Mycena metata</name>
    <dbReference type="NCBI Taxonomy" id="1033252"/>
    <lineage>
        <taxon>Eukaryota</taxon>
        <taxon>Fungi</taxon>
        <taxon>Dikarya</taxon>
        <taxon>Basidiomycota</taxon>
        <taxon>Agaricomycotina</taxon>
        <taxon>Agaricomycetes</taxon>
        <taxon>Agaricomycetidae</taxon>
        <taxon>Agaricales</taxon>
        <taxon>Marasmiineae</taxon>
        <taxon>Mycenaceae</taxon>
        <taxon>Mycena</taxon>
    </lineage>
</organism>
<sequence length="681" mass="73490">MAETRKLDGGSKEIGTLIVVILKANHLPNKRNIGKQDPYCLVAVNGEKQRTKVIKRGGQHPEWDEELRFTLYEDDTEVAINPLNGTPPPPPPKDGTKNIKGGRVMKVSCFADDPREPDLIGQADVDLTEVLTKGETDEWFTLTNKDKFAGKVYLELTFWSNEPPPEKKVVPAAPKTNHEYSGPGSFISSDDIHTPPPGPASRVVSTSSVYPHSRRPSDSFASTLSSSNSLAQLELYRPPYEQEPRGRAPSFSTLTNDFDELSFGDQGRRRESLPPQSTIYHGRPSSSYSTYPPPHGYEPSIADGASTYSYDRPLTPPGQTHDNFARAAPYPPQAPYQAQYDPSSYNPPPPARGPRYSVPTASGFRPLPSSSSFTPLSSHPSDPSGFAPPLSHTPGPPASYPPAAYPAQAPGAGYAPPLPPSSSAGFHPQQGLPPSQSFQYSQFQPQPPPQQYNPPPQHMQTPTPPAQQGYSLSPSPTHTPTASLSHSNSLSASTGSRPLPQQPQFHVAQGQQPYGLPPSTSQSSHQGSYSPGHPGASAFQDNYQPPPPPPPPLSLNQNMGHQSYIAGDPQGNPNSSYHSPPPPPAPPAHSNASPRRQSSLPPPPTHLQQPNYPPLPPPPPPPLEYTPHNPPPPPPPLPSHIASSAQSYYPVPPPRPPTLDGQAQWMQPSQPQHGYAQQGWS</sequence>
<dbReference type="SMART" id="SM00239">
    <property type="entry name" value="C2"/>
    <property type="match status" value="1"/>
</dbReference>
<feature type="compositionally biased region" description="Pro residues" evidence="1">
    <location>
        <begin position="445"/>
        <end position="465"/>
    </location>
</feature>
<dbReference type="PROSITE" id="PS50004">
    <property type="entry name" value="C2"/>
    <property type="match status" value="1"/>
</dbReference>
<gene>
    <name evidence="3" type="ORF">B0H16DRAFT_1498395</name>
</gene>
<feature type="domain" description="C2" evidence="2">
    <location>
        <begin position="1"/>
        <end position="140"/>
    </location>
</feature>
<feature type="region of interest" description="Disordered" evidence="1">
    <location>
        <begin position="240"/>
        <end position="681"/>
    </location>
</feature>
<evidence type="ECO:0000256" key="1">
    <source>
        <dbReference type="SAM" id="MobiDB-lite"/>
    </source>
</evidence>